<evidence type="ECO:0000256" key="1">
    <source>
        <dbReference type="SAM" id="Phobius"/>
    </source>
</evidence>
<name>A0A2N9LAN6_9BACT</name>
<dbReference type="EMBL" id="OKRB01000083">
    <property type="protein sequence ID" value="SPE20124.1"/>
    <property type="molecule type" value="Genomic_DNA"/>
</dbReference>
<dbReference type="PANTHER" id="PTHR39164">
    <property type="entry name" value="PROTEIN CCDC"/>
    <property type="match status" value="1"/>
</dbReference>
<reference evidence="3" key="1">
    <citation type="submission" date="2018-02" db="EMBL/GenBank/DDBJ databases">
        <authorList>
            <person name="Hausmann B."/>
        </authorList>
    </citation>
    <scope>NUCLEOTIDE SEQUENCE [LARGE SCALE GENOMIC DNA]</scope>
    <source>
        <strain evidence="3">Peat soil MAG SbA5</strain>
    </source>
</reference>
<dbReference type="OrthoDB" id="120091at2"/>
<gene>
    <name evidence="2" type="ORF">SBA5_270003</name>
</gene>
<evidence type="ECO:0000313" key="2">
    <source>
        <dbReference type="EMBL" id="SPE20124.1"/>
    </source>
</evidence>
<keyword evidence="1" id="KW-0812">Transmembrane</keyword>
<organism evidence="2 3">
    <name type="scientific">Candidatus Sulfuritelmatomonas gaucii</name>
    <dbReference type="NCBI Taxonomy" id="2043161"/>
    <lineage>
        <taxon>Bacteria</taxon>
        <taxon>Pseudomonadati</taxon>
        <taxon>Acidobacteriota</taxon>
        <taxon>Terriglobia</taxon>
        <taxon>Terriglobales</taxon>
        <taxon>Acidobacteriaceae</taxon>
        <taxon>Candidatus Sulfuritelmatomonas</taxon>
    </lineage>
</organism>
<dbReference type="PIRSF" id="PIRSF021441">
    <property type="entry name" value="DUF1453"/>
    <property type="match status" value="1"/>
</dbReference>
<feature type="transmembrane region" description="Helical" evidence="1">
    <location>
        <begin position="6"/>
        <end position="26"/>
    </location>
</feature>
<protein>
    <recommendedName>
        <fullName evidence="4">Cytochrome c biogenesis protein CcdC</fullName>
    </recommendedName>
</protein>
<evidence type="ECO:0000313" key="3">
    <source>
        <dbReference type="Proteomes" id="UP000239735"/>
    </source>
</evidence>
<dbReference type="Pfam" id="PF07301">
    <property type="entry name" value="DUF1453"/>
    <property type="match status" value="1"/>
</dbReference>
<sequence length="172" mass="18856">MNIPSTPVITAVVSLVGLAGVLMWRVREGRSAVTLKKIVMPPLGMATGFCMFVAPQCRVPWLWGLAAFLIGAIVFAYPLLLTSDLHRQNGVIMMKRSSAFFAVIIVLALVRYFARGYFDHYLSLMQTGAIFYLLAFGMILRWRLKLLLAWRALTSGGSMPTAAASEEAPAGD</sequence>
<feature type="transmembrane region" description="Helical" evidence="1">
    <location>
        <begin position="38"/>
        <end position="55"/>
    </location>
</feature>
<dbReference type="AlphaFoldDB" id="A0A2N9LAN6"/>
<dbReference type="InterPro" id="IPR058247">
    <property type="entry name" value="DUF1453"/>
</dbReference>
<feature type="transmembrane region" description="Helical" evidence="1">
    <location>
        <begin position="61"/>
        <end position="81"/>
    </location>
</feature>
<evidence type="ECO:0008006" key="4">
    <source>
        <dbReference type="Google" id="ProtNLM"/>
    </source>
</evidence>
<keyword evidence="1" id="KW-0472">Membrane</keyword>
<keyword evidence="1" id="KW-1133">Transmembrane helix</keyword>
<feature type="transmembrane region" description="Helical" evidence="1">
    <location>
        <begin position="120"/>
        <end position="140"/>
    </location>
</feature>
<dbReference type="PANTHER" id="PTHR39164:SF1">
    <property type="entry name" value="PROTEIN CCDC"/>
    <property type="match status" value="1"/>
</dbReference>
<feature type="transmembrane region" description="Helical" evidence="1">
    <location>
        <begin position="93"/>
        <end position="114"/>
    </location>
</feature>
<accession>A0A2N9LAN6</accession>
<proteinExistence type="predicted"/>
<dbReference type="InterPro" id="IPR031306">
    <property type="entry name" value="CcdC"/>
</dbReference>
<dbReference type="Proteomes" id="UP000239735">
    <property type="component" value="Unassembled WGS sequence"/>
</dbReference>